<reference evidence="2" key="1">
    <citation type="submission" date="2007-10" db="EMBL/GenBank/DDBJ databases">
        <title>Complete sequence of Salinispora arenicola CNS-205.</title>
        <authorList>
            <consortium name="US DOE Joint Genome Institute"/>
            <person name="Copeland A."/>
            <person name="Lucas S."/>
            <person name="Lapidus A."/>
            <person name="Barry K."/>
            <person name="Glavina del Rio T."/>
            <person name="Dalin E."/>
            <person name="Tice H."/>
            <person name="Pitluck S."/>
            <person name="Foster B."/>
            <person name="Schmutz J."/>
            <person name="Larimer F."/>
            <person name="Land M."/>
            <person name="Hauser L."/>
            <person name="Kyrpides N."/>
            <person name="Ivanova N."/>
            <person name="Jensen P.R."/>
            <person name="Moore B.S."/>
            <person name="Penn K."/>
            <person name="Jenkins C."/>
            <person name="Udwary D."/>
            <person name="Xiang L."/>
            <person name="Gontang E."/>
            <person name="Richardson P."/>
        </authorList>
    </citation>
    <scope>NUCLEOTIDE SEQUENCE [LARGE SCALE GENOMIC DNA]</scope>
    <source>
        <strain evidence="2">CNS-205</strain>
    </source>
</reference>
<proteinExistence type="predicted"/>
<dbReference type="SMART" id="SM00421">
    <property type="entry name" value="HTH_LUXR"/>
    <property type="match status" value="1"/>
</dbReference>
<dbReference type="SUPFAM" id="SSF46894">
    <property type="entry name" value="C-terminal effector domain of the bipartite response regulators"/>
    <property type="match status" value="1"/>
</dbReference>
<dbReference type="STRING" id="391037.Sare_1382"/>
<dbReference type="PATRIC" id="fig|391037.6.peg.1406"/>
<evidence type="ECO:0000259" key="1">
    <source>
        <dbReference type="PROSITE" id="PS50043"/>
    </source>
</evidence>
<evidence type="ECO:0000313" key="2">
    <source>
        <dbReference type="EMBL" id="ABV97282.1"/>
    </source>
</evidence>
<dbReference type="eggNOG" id="COG1378">
    <property type="taxonomic scope" value="Bacteria"/>
</dbReference>
<dbReference type="SUPFAM" id="SSF46785">
    <property type="entry name" value="Winged helix' DNA-binding domain"/>
    <property type="match status" value="1"/>
</dbReference>
<dbReference type="EMBL" id="CP000850">
    <property type="protein sequence ID" value="ABV97282.1"/>
    <property type="molecule type" value="Genomic_DNA"/>
</dbReference>
<dbReference type="KEGG" id="saq:Sare_1382"/>
<organism evidence="2">
    <name type="scientific">Salinispora arenicola (strain CNS-205)</name>
    <dbReference type="NCBI Taxonomy" id="391037"/>
    <lineage>
        <taxon>Bacteria</taxon>
        <taxon>Bacillati</taxon>
        <taxon>Actinomycetota</taxon>
        <taxon>Actinomycetes</taxon>
        <taxon>Micromonosporales</taxon>
        <taxon>Micromonosporaceae</taxon>
        <taxon>Salinispora</taxon>
    </lineage>
</organism>
<dbReference type="PANTHER" id="PTHR34293">
    <property type="entry name" value="HTH-TYPE TRANSCRIPTIONAL REGULATOR TRMBL2"/>
    <property type="match status" value="1"/>
</dbReference>
<dbReference type="Pfam" id="PF00196">
    <property type="entry name" value="GerE"/>
    <property type="match status" value="1"/>
</dbReference>
<dbReference type="Gene3D" id="1.10.10.10">
    <property type="entry name" value="Winged helix-like DNA-binding domain superfamily/Winged helix DNA-binding domain"/>
    <property type="match status" value="2"/>
</dbReference>
<dbReference type="InterPro" id="IPR000792">
    <property type="entry name" value="Tscrpt_reg_LuxR_C"/>
</dbReference>
<dbReference type="OrthoDB" id="4266042at2"/>
<dbReference type="InterPro" id="IPR036390">
    <property type="entry name" value="WH_DNA-bd_sf"/>
</dbReference>
<dbReference type="PROSITE" id="PS50043">
    <property type="entry name" value="HTH_LUXR_2"/>
    <property type="match status" value="1"/>
</dbReference>
<dbReference type="eggNOG" id="COG2197">
    <property type="taxonomic scope" value="Bacteria"/>
</dbReference>
<dbReference type="InterPro" id="IPR051797">
    <property type="entry name" value="TrmB-like"/>
</dbReference>
<dbReference type="InterPro" id="IPR036388">
    <property type="entry name" value="WH-like_DNA-bd_sf"/>
</dbReference>
<name>A8M7U8_SALAI</name>
<dbReference type="GO" id="GO:0003677">
    <property type="term" value="F:DNA binding"/>
    <property type="evidence" value="ECO:0007669"/>
    <property type="project" value="InterPro"/>
</dbReference>
<feature type="domain" description="HTH luxR-type" evidence="1">
    <location>
        <begin position="255"/>
        <end position="321"/>
    </location>
</feature>
<accession>A8M7U8</accession>
<gene>
    <name evidence="2" type="ordered locus">Sare_1382</name>
</gene>
<dbReference type="CDD" id="cd06170">
    <property type="entry name" value="LuxR_C_like"/>
    <property type="match status" value="1"/>
</dbReference>
<dbReference type="AlphaFoldDB" id="A8M7U8"/>
<dbReference type="InterPro" id="IPR016032">
    <property type="entry name" value="Sig_transdc_resp-reg_C-effctor"/>
</dbReference>
<dbReference type="GO" id="GO:0006355">
    <property type="term" value="P:regulation of DNA-templated transcription"/>
    <property type="evidence" value="ECO:0007669"/>
    <property type="project" value="InterPro"/>
</dbReference>
<dbReference type="HOGENOM" id="CLU_056943_2_0_11"/>
<protein>
    <submittedName>
        <fullName evidence="2">Transcriptional regulator, LuxR family</fullName>
    </submittedName>
</protein>
<sequence length="323" mass="35056">MLDLLGLSAQHETVYRAMLQRPDLNVAGLADYLGVPPGQVREALDVLADLALIRLDSGGNSARAVRPQAGLIALLAKVEADVAVRQRQVEATRAAITAIATAHEGREQEVQGRALDGLDAVRERLIELAHNARSECLSFTTGRGQQPDTMEAEGSLNQVALRRGVRIRNLYQESFRNDPATLAHARWMASLGSQSRTAPTLPMRMVIVDRELALVPVDPNDPARGALELRSPGVVAGLIALFEQVWHTAKPFGDEASPDEQGLTAQERELLRLLAAGSTDESAARKLAISVRSVQRMMTSLTERLEAASRFQAGVQATRRGWV</sequence>
<dbReference type="PANTHER" id="PTHR34293:SF1">
    <property type="entry name" value="HTH-TYPE TRANSCRIPTIONAL REGULATOR TRMBL2"/>
    <property type="match status" value="1"/>
</dbReference>